<dbReference type="Gene3D" id="3.30.2350.20">
    <property type="entry name" value="TruD, catalytic domain"/>
    <property type="match status" value="1"/>
</dbReference>
<comment type="similarity">
    <text evidence="1 4">Belongs to the pseudouridine synthase TruD family.</text>
</comment>
<organism evidence="6 7">
    <name type="scientific">Neiella marina</name>
    <dbReference type="NCBI Taxonomy" id="508461"/>
    <lineage>
        <taxon>Bacteria</taxon>
        <taxon>Pseudomonadati</taxon>
        <taxon>Pseudomonadota</taxon>
        <taxon>Gammaproteobacteria</taxon>
        <taxon>Alteromonadales</taxon>
        <taxon>Echinimonadaceae</taxon>
        <taxon>Neiella</taxon>
    </lineage>
</organism>
<dbReference type="OrthoDB" id="1550679at2"/>
<dbReference type="InterPro" id="IPR050170">
    <property type="entry name" value="TruD_pseudoU_synthase"/>
</dbReference>
<evidence type="ECO:0000313" key="7">
    <source>
        <dbReference type="Proteomes" id="UP000619743"/>
    </source>
</evidence>
<dbReference type="RefSeq" id="WP_158100524.1">
    <property type="nucleotide sequence ID" value="NZ_BMDX01000006.1"/>
</dbReference>
<proteinExistence type="inferred from homology"/>
<evidence type="ECO:0000313" key="6">
    <source>
        <dbReference type="EMBL" id="GGA74861.1"/>
    </source>
</evidence>
<dbReference type="EMBL" id="BMDX01000006">
    <property type="protein sequence ID" value="GGA74861.1"/>
    <property type="molecule type" value="Genomic_DNA"/>
</dbReference>
<dbReference type="SUPFAM" id="SSF55120">
    <property type="entry name" value="Pseudouridine synthase"/>
    <property type="match status" value="1"/>
</dbReference>
<dbReference type="PROSITE" id="PS01268">
    <property type="entry name" value="UPF0024"/>
    <property type="match status" value="1"/>
</dbReference>
<dbReference type="EC" id="5.4.99.27" evidence="4"/>
<dbReference type="PROSITE" id="PS50984">
    <property type="entry name" value="TRUD"/>
    <property type="match status" value="1"/>
</dbReference>
<dbReference type="AlphaFoldDB" id="A0A8J2U4C8"/>
<dbReference type="InterPro" id="IPR020103">
    <property type="entry name" value="PsdUridine_synth_cat_dom_sf"/>
</dbReference>
<evidence type="ECO:0000256" key="1">
    <source>
        <dbReference type="ARBA" id="ARBA00007953"/>
    </source>
</evidence>
<dbReference type="InterPro" id="IPR001656">
    <property type="entry name" value="PsdUridine_synth_TruD"/>
</dbReference>
<comment type="function">
    <text evidence="4">Responsible for synthesis of pseudouridine from uracil-13 in transfer RNAs.</text>
</comment>
<dbReference type="GO" id="GO:0160150">
    <property type="term" value="F:tRNA pseudouridine(13) synthase activity"/>
    <property type="evidence" value="ECO:0007669"/>
    <property type="project" value="UniProtKB-EC"/>
</dbReference>
<comment type="catalytic activity">
    <reaction evidence="4">
        <text>uridine(13) in tRNA = pseudouridine(13) in tRNA</text>
        <dbReference type="Rhea" id="RHEA:42540"/>
        <dbReference type="Rhea" id="RHEA-COMP:10105"/>
        <dbReference type="Rhea" id="RHEA-COMP:10106"/>
        <dbReference type="ChEBI" id="CHEBI:65314"/>
        <dbReference type="ChEBI" id="CHEBI:65315"/>
        <dbReference type="EC" id="5.4.99.27"/>
    </reaction>
</comment>
<gene>
    <name evidence="4 6" type="primary">truD</name>
    <name evidence="6" type="ORF">GCM10011369_15870</name>
</gene>
<name>A0A8J2U4C8_9GAMM</name>
<dbReference type="GO" id="GO:0003723">
    <property type="term" value="F:RNA binding"/>
    <property type="evidence" value="ECO:0007669"/>
    <property type="project" value="InterPro"/>
</dbReference>
<dbReference type="InterPro" id="IPR043165">
    <property type="entry name" value="TruD_insert_sf"/>
</dbReference>
<dbReference type="PANTHER" id="PTHR47811:SF1">
    <property type="entry name" value="TRNA PSEUDOURIDINE SYNTHASE D"/>
    <property type="match status" value="1"/>
</dbReference>
<sequence>MTKYSLEQLAYRFGKPTETAAIRKQPEHFKVQELIRVEPDGQGEHLWLNIRKRGMNTQYLVKQVAKWAGVAERQVSHAGLKDRHAVTEQWLSVQLPGKPDPDFQLLESDDIQVIAAHRHSQKLRPAVLLANRFELTLTKVSDPQAVIERWQKISAGVPNYFGEQRFGHDFGNIEKAKQLFAGKHFKRHLQGLFLSAARSWLFNRIVSNRINEQQLQTLVSGDMLMLAGSRSHFMNQGESDLPQRLASGDVQLTAPMWGEGFEKLAGDYAQLAQSVINEEPELANGLVAQRVKLALRPLLLKPEHGRIDQVVDDVRIGFVLPSGSFATSILRELVSYQDVSGSAHADLGE</sequence>
<protein>
    <recommendedName>
        <fullName evidence="4">tRNA pseudouridine synthase D</fullName>
        <ecNumber evidence="4">5.4.99.27</ecNumber>
    </recommendedName>
    <alternativeName>
        <fullName evidence="4">tRNA pseudouridine(13) synthase</fullName>
    </alternativeName>
    <alternativeName>
        <fullName evidence="4">tRNA pseudouridylate synthase D</fullName>
    </alternativeName>
    <alternativeName>
        <fullName evidence="4">tRNA-uridine isomerase D</fullName>
    </alternativeName>
</protein>
<feature type="domain" description="TRUD" evidence="5">
    <location>
        <begin position="156"/>
        <end position="301"/>
    </location>
</feature>
<dbReference type="GO" id="GO:0005829">
    <property type="term" value="C:cytosol"/>
    <property type="evidence" value="ECO:0007669"/>
    <property type="project" value="TreeGrafter"/>
</dbReference>
<dbReference type="PANTHER" id="PTHR47811">
    <property type="entry name" value="TRNA PSEUDOURIDINE SYNTHASE D"/>
    <property type="match status" value="1"/>
</dbReference>
<keyword evidence="2 4" id="KW-0819">tRNA processing</keyword>
<dbReference type="Gene3D" id="3.30.2340.10">
    <property type="entry name" value="TruD, insertion domain"/>
    <property type="match status" value="1"/>
</dbReference>
<dbReference type="HAMAP" id="MF_01082">
    <property type="entry name" value="TruD"/>
    <property type="match status" value="1"/>
</dbReference>
<keyword evidence="3 4" id="KW-0413">Isomerase</keyword>
<evidence type="ECO:0000259" key="5">
    <source>
        <dbReference type="PROSITE" id="PS50984"/>
    </source>
</evidence>
<dbReference type="Proteomes" id="UP000619743">
    <property type="component" value="Unassembled WGS sequence"/>
</dbReference>
<reference evidence="7" key="1">
    <citation type="journal article" date="2019" name="Int. J. Syst. Evol. Microbiol.">
        <title>The Global Catalogue of Microorganisms (GCM) 10K type strain sequencing project: providing services to taxonomists for standard genome sequencing and annotation.</title>
        <authorList>
            <consortium name="The Broad Institute Genomics Platform"/>
            <consortium name="The Broad Institute Genome Sequencing Center for Infectious Disease"/>
            <person name="Wu L."/>
            <person name="Ma J."/>
        </authorList>
    </citation>
    <scope>NUCLEOTIDE SEQUENCE [LARGE SCALE GENOMIC DNA]</scope>
    <source>
        <strain evidence="7">CGMCC 1.10130</strain>
    </source>
</reference>
<dbReference type="InterPro" id="IPR011760">
    <property type="entry name" value="PsdUridine_synth_TruD_insert"/>
</dbReference>
<dbReference type="GO" id="GO:0031119">
    <property type="term" value="P:tRNA pseudouridine synthesis"/>
    <property type="evidence" value="ECO:0007669"/>
    <property type="project" value="UniProtKB-UniRule"/>
</dbReference>
<keyword evidence="7" id="KW-1185">Reference proteome</keyword>
<evidence type="ECO:0000256" key="2">
    <source>
        <dbReference type="ARBA" id="ARBA00022694"/>
    </source>
</evidence>
<dbReference type="Pfam" id="PF01142">
    <property type="entry name" value="TruD"/>
    <property type="match status" value="2"/>
</dbReference>
<evidence type="ECO:0000256" key="4">
    <source>
        <dbReference type="HAMAP-Rule" id="MF_01082"/>
    </source>
</evidence>
<accession>A0A8J2U4C8</accession>
<feature type="active site" description="Nucleophile" evidence="4">
    <location>
        <position position="82"/>
    </location>
</feature>
<evidence type="ECO:0000256" key="3">
    <source>
        <dbReference type="ARBA" id="ARBA00023235"/>
    </source>
</evidence>
<dbReference type="InterPro" id="IPR020119">
    <property type="entry name" value="PsdUridine_synth_TruD_CS"/>
</dbReference>
<comment type="caution">
    <text evidence="6">The sequence shown here is derived from an EMBL/GenBank/DDBJ whole genome shotgun (WGS) entry which is preliminary data.</text>
</comment>
<dbReference type="InterPro" id="IPR042214">
    <property type="entry name" value="TruD_catalytic"/>
</dbReference>